<dbReference type="SUPFAM" id="SSF53474">
    <property type="entry name" value="alpha/beta-Hydrolases"/>
    <property type="match status" value="1"/>
</dbReference>
<evidence type="ECO:0000256" key="4">
    <source>
        <dbReference type="ARBA" id="ARBA00023136"/>
    </source>
</evidence>
<dbReference type="Pfam" id="PF05705">
    <property type="entry name" value="DUF829"/>
    <property type="match status" value="1"/>
</dbReference>
<keyword evidence="5" id="KW-0539">Nucleus</keyword>
<organism evidence="7 8">
    <name type="scientific">Triparma verrucosa</name>
    <dbReference type="NCBI Taxonomy" id="1606542"/>
    <lineage>
        <taxon>Eukaryota</taxon>
        <taxon>Sar</taxon>
        <taxon>Stramenopiles</taxon>
        <taxon>Ochrophyta</taxon>
        <taxon>Bolidophyceae</taxon>
        <taxon>Parmales</taxon>
        <taxon>Triparmaceae</taxon>
        <taxon>Triparma</taxon>
    </lineage>
</organism>
<proteinExistence type="inferred from homology"/>
<dbReference type="AlphaFoldDB" id="A0A9W7C2C2"/>
<gene>
    <name evidence="7" type="ORF">TrVE_jg1012</name>
</gene>
<keyword evidence="3" id="KW-1133">Transmembrane helix</keyword>
<dbReference type="EMBL" id="BRXX01000217">
    <property type="protein sequence ID" value="GMH98415.1"/>
    <property type="molecule type" value="Genomic_DNA"/>
</dbReference>
<evidence type="ECO:0000256" key="6">
    <source>
        <dbReference type="ARBA" id="ARBA00034303"/>
    </source>
</evidence>
<keyword evidence="4" id="KW-0472">Membrane</keyword>
<comment type="similarity">
    <text evidence="1">Belongs to the TMEM53 family.</text>
</comment>
<evidence type="ECO:0000313" key="7">
    <source>
        <dbReference type="EMBL" id="GMH98415.1"/>
    </source>
</evidence>
<comment type="caution">
    <text evidence="7">The sequence shown here is derived from an EMBL/GenBank/DDBJ whole genome shotgun (WGS) entry which is preliminary data.</text>
</comment>
<dbReference type="InterPro" id="IPR008547">
    <property type="entry name" value="DUF829_TMEM53"/>
</dbReference>
<protein>
    <submittedName>
        <fullName evidence="7">Uncharacterized protein</fullName>
    </submittedName>
</protein>
<name>A0A9W7C2C2_9STRA</name>
<dbReference type="GO" id="GO:0005640">
    <property type="term" value="C:nuclear outer membrane"/>
    <property type="evidence" value="ECO:0007669"/>
    <property type="project" value="UniProtKB-SubCell"/>
</dbReference>
<keyword evidence="2" id="KW-0812">Transmembrane</keyword>
<evidence type="ECO:0000256" key="5">
    <source>
        <dbReference type="ARBA" id="ARBA00023242"/>
    </source>
</evidence>
<evidence type="ECO:0000256" key="2">
    <source>
        <dbReference type="ARBA" id="ARBA00022692"/>
    </source>
</evidence>
<sequence length="267" mass="29421">MDIAAVVSGPTAGRGLAVLCGWTGGKIKHLRKHEKLWHDLGWRTCSLDMPIDATFLPESHEKSDIIARSNALASAIKEERARRPSSLLVPHCFSNGGVFLLLQTLHAARQQNDSIELDGMIYDSSPSPINLVRPIAAPIVISSAGLPRPELFKKLALHVPHAISSELKGLVFPHPRPLGLFKDHINMPLHPNLCLYSDGDKLVPSSSVEAFAAQRRALGVRVTLAKFQNPDSVHCGHYKAHKDEYALLVKKWVEEELPSSKQIRSKL</sequence>
<reference evidence="8" key="1">
    <citation type="journal article" date="2023" name="Commun. Biol.">
        <title>Genome analysis of Parmales, the sister group of diatoms, reveals the evolutionary specialization of diatoms from phago-mixotrophs to photoautotrophs.</title>
        <authorList>
            <person name="Ban H."/>
            <person name="Sato S."/>
            <person name="Yoshikawa S."/>
            <person name="Yamada K."/>
            <person name="Nakamura Y."/>
            <person name="Ichinomiya M."/>
            <person name="Sato N."/>
            <person name="Blanc-Mathieu R."/>
            <person name="Endo H."/>
            <person name="Kuwata A."/>
            <person name="Ogata H."/>
        </authorList>
    </citation>
    <scope>NUCLEOTIDE SEQUENCE [LARGE SCALE GENOMIC DNA]</scope>
    <source>
        <strain evidence="8">NIES 3699</strain>
    </source>
</reference>
<dbReference type="PANTHER" id="PTHR12265:SF30">
    <property type="entry name" value="TRANSMEMBRANE PROTEIN 53"/>
    <property type="match status" value="1"/>
</dbReference>
<evidence type="ECO:0000256" key="1">
    <source>
        <dbReference type="ARBA" id="ARBA00007387"/>
    </source>
</evidence>
<accession>A0A9W7C2C2</accession>
<dbReference type="Proteomes" id="UP001165160">
    <property type="component" value="Unassembled WGS sequence"/>
</dbReference>
<comment type="subcellular location">
    <subcellularLocation>
        <location evidence="6">Nucleus outer membrane</location>
        <topology evidence="6">Single-pass membrane protein</topology>
    </subcellularLocation>
</comment>
<evidence type="ECO:0000256" key="3">
    <source>
        <dbReference type="ARBA" id="ARBA00022989"/>
    </source>
</evidence>
<dbReference type="InterPro" id="IPR029058">
    <property type="entry name" value="AB_hydrolase_fold"/>
</dbReference>
<evidence type="ECO:0000313" key="8">
    <source>
        <dbReference type="Proteomes" id="UP001165160"/>
    </source>
</evidence>
<dbReference type="PANTHER" id="PTHR12265">
    <property type="entry name" value="TRANSMEMBRANE PROTEIN 53"/>
    <property type="match status" value="1"/>
</dbReference>
<keyword evidence="8" id="KW-1185">Reference proteome</keyword>